<keyword evidence="3" id="KW-1185">Reference proteome</keyword>
<dbReference type="OrthoDB" id="6329284at2759"/>
<evidence type="ECO:0000313" key="2">
    <source>
        <dbReference type="EMBL" id="CAG8549207.1"/>
    </source>
</evidence>
<dbReference type="CDD" id="cd02440">
    <property type="entry name" value="AdoMet_MTases"/>
    <property type="match status" value="1"/>
</dbReference>
<feature type="domain" description="Methyltransferase type 11" evidence="1">
    <location>
        <begin position="56"/>
        <end position="151"/>
    </location>
</feature>
<organism evidence="2 3">
    <name type="scientific">Ambispora gerdemannii</name>
    <dbReference type="NCBI Taxonomy" id="144530"/>
    <lineage>
        <taxon>Eukaryota</taxon>
        <taxon>Fungi</taxon>
        <taxon>Fungi incertae sedis</taxon>
        <taxon>Mucoromycota</taxon>
        <taxon>Glomeromycotina</taxon>
        <taxon>Glomeromycetes</taxon>
        <taxon>Archaeosporales</taxon>
        <taxon>Ambisporaceae</taxon>
        <taxon>Ambispora</taxon>
    </lineage>
</organism>
<sequence>MNDIISTEAKNKNENIQNDNDPWSSINYHIHASFVPSLVTTDLVALLSPQPHEKILDIGCGDGKLTVQIQNQCQLCIGIDKSANMVAAAKSNGCRDVRVVDADRLSEWVESEGFVGVFDKVFSNAALHWMKNIEAVIEGVRKSLKPGGIFVAEMGCSGNCQEIENALIASLDKRGFNGKELSPWKFLTSETYTQILTKNAFNITHMQRIPRPTPLPTSLSGWIETFGFAFLKVLGHPEEIEAVKRECEEICRPVAYNQETGKWVLTYVRLSLGYLGYLVRGIASENPHVETSTTPVIQIPAPSFSVTSPFSFTATCNYVDSSGIFGISVQIFVNSSTQNQFSDAESAMSSGMVFRLVDADFGQIDFSAGKKESVDAREEAFNLENAYILSPYQRHVIWFKRAQNKDLDGHRFRNGAGINTVTNDYFVITSQIQTVSPQNRTTFKPFTTIEIYYQSRIVTTNEQIKDKTVMNLLSSLGGAFGLGMGVYAFCFGNNKFTFRLFLQKFNIEPGVGSAQIGPWGLSQELPMVRGSLRRQLQSKFGDFVPLVDEFPNKNGQQQHDDMKTAATAVATNDLSFVLNRIQILERRSAGLELLLRDYVVDIGDLEELIRSSRKKETNSSLNKVDVLEAEK</sequence>
<reference evidence="2" key="1">
    <citation type="submission" date="2021-06" db="EMBL/GenBank/DDBJ databases">
        <authorList>
            <person name="Kallberg Y."/>
            <person name="Tangrot J."/>
            <person name="Rosling A."/>
        </authorList>
    </citation>
    <scope>NUCLEOTIDE SEQUENCE</scope>
    <source>
        <strain evidence="2">MT106</strain>
    </source>
</reference>
<dbReference type="Proteomes" id="UP000789831">
    <property type="component" value="Unassembled WGS sequence"/>
</dbReference>
<dbReference type="InterPro" id="IPR029063">
    <property type="entry name" value="SAM-dependent_MTases_sf"/>
</dbReference>
<dbReference type="Gene3D" id="3.40.50.150">
    <property type="entry name" value="Vaccinia Virus protein VP39"/>
    <property type="match status" value="1"/>
</dbReference>
<comment type="caution">
    <text evidence="2">The sequence shown here is derived from an EMBL/GenBank/DDBJ whole genome shotgun (WGS) entry which is preliminary data.</text>
</comment>
<dbReference type="SUPFAM" id="SSF53335">
    <property type="entry name" value="S-adenosyl-L-methionine-dependent methyltransferases"/>
    <property type="match status" value="1"/>
</dbReference>
<dbReference type="AlphaFoldDB" id="A0A9N9FQG1"/>
<dbReference type="PANTHER" id="PTHR43861:SF1">
    <property type="entry name" value="TRANS-ACONITATE 2-METHYLTRANSFERASE"/>
    <property type="match status" value="1"/>
</dbReference>
<accession>A0A9N9FQG1</accession>
<evidence type="ECO:0000313" key="3">
    <source>
        <dbReference type="Proteomes" id="UP000789831"/>
    </source>
</evidence>
<dbReference type="EMBL" id="CAJVPL010001048">
    <property type="protein sequence ID" value="CAG8549207.1"/>
    <property type="molecule type" value="Genomic_DNA"/>
</dbReference>
<dbReference type="Pfam" id="PF08241">
    <property type="entry name" value="Methyltransf_11"/>
    <property type="match status" value="1"/>
</dbReference>
<dbReference type="PANTHER" id="PTHR43861">
    <property type="entry name" value="TRANS-ACONITATE 2-METHYLTRANSFERASE-RELATED"/>
    <property type="match status" value="1"/>
</dbReference>
<protein>
    <submittedName>
        <fullName evidence="2">4974_t:CDS:1</fullName>
    </submittedName>
</protein>
<dbReference type="InterPro" id="IPR013216">
    <property type="entry name" value="Methyltransf_11"/>
</dbReference>
<name>A0A9N9FQG1_9GLOM</name>
<gene>
    <name evidence="2" type="ORF">AGERDE_LOCUS6578</name>
</gene>
<proteinExistence type="predicted"/>
<evidence type="ECO:0000259" key="1">
    <source>
        <dbReference type="Pfam" id="PF08241"/>
    </source>
</evidence>
<dbReference type="GO" id="GO:0008757">
    <property type="term" value="F:S-adenosylmethionine-dependent methyltransferase activity"/>
    <property type="evidence" value="ECO:0007669"/>
    <property type="project" value="InterPro"/>
</dbReference>